<gene>
    <name evidence="2" type="ORF">E6W39_24100</name>
</gene>
<name>A0A540W6V6_9ACTN</name>
<feature type="region of interest" description="Disordered" evidence="1">
    <location>
        <begin position="1"/>
        <end position="25"/>
    </location>
</feature>
<dbReference type="AlphaFoldDB" id="A0A540W6V6"/>
<evidence type="ECO:0000313" key="3">
    <source>
        <dbReference type="Proteomes" id="UP000319103"/>
    </source>
</evidence>
<proteinExistence type="predicted"/>
<dbReference type="RefSeq" id="WP_141635294.1">
    <property type="nucleotide sequence ID" value="NZ_VIGB01000003.1"/>
</dbReference>
<dbReference type="OrthoDB" id="3873586at2"/>
<organism evidence="2 3">
    <name type="scientific">Kitasatospora acidiphila</name>
    <dbReference type="NCBI Taxonomy" id="2567942"/>
    <lineage>
        <taxon>Bacteria</taxon>
        <taxon>Bacillati</taxon>
        <taxon>Actinomycetota</taxon>
        <taxon>Actinomycetes</taxon>
        <taxon>Kitasatosporales</taxon>
        <taxon>Streptomycetaceae</taxon>
        <taxon>Kitasatospora</taxon>
    </lineage>
</organism>
<evidence type="ECO:0000313" key="2">
    <source>
        <dbReference type="EMBL" id="TQF04739.1"/>
    </source>
</evidence>
<evidence type="ECO:0000256" key="1">
    <source>
        <dbReference type="SAM" id="MobiDB-lite"/>
    </source>
</evidence>
<dbReference type="Proteomes" id="UP000319103">
    <property type="component" value="Unassembled WGS sequence"/>
</dbReference>
<protein>
    <submittedName>
        <fullName evidence="2">Uncharacterized protein</fullName>
    </submittedName>
</protein>
<reference evidence="2 3" key="1">
    <citation type="submission" date="2019-06" db="EMBL/GenBank/DDBJ databases">
        <title>Description of Kitasatospora acidophila sp. nov. isolated from pine grove soil, and reclassification of Streptomyces novaecaesareae to Kitasatospora novaeceasareae comb. nov.</title>
        <authorList>
            <person name="Kim M.J."/>
        </authorList>
    </citation>
    <scope>NUCLEOTIDE SEQUENCE [LARGE SCALE GENOMIC DNA]</scope>
    <source>
        <strain evidence="2 3">MMS16-CNU292</strain>
    </source>
</reference>
<sequence length="97" mass="10731">MYSPTCPADAEPASRAEMAGPGPHPSVDAWQMVVVHVEGRWQPALLTQWRRLPSGWVAHVRWRKSRDPGDGWAWLRHDPATLQPLTPDDMDAAGLGA</sequence>
<keyword evidence="3" id="KW-1185">Reference proteome</keyword>
<accession>A0A540W6V6</accession>
<dbReference type="EMBL" id="VIGB01000003">
    <property type="protein sequence ID" value="TQF04739.1"/>
    <property type="molecule type" value="Genomic_DNA"/>
</dbReference>
<comment type="caution">
    <text evidence="2">The sequence shown here is derived from an EMBL/GenBank/DDBJ whole genome shotgun (WGS) entry which is preliminary data.</text>
</comment>